<protein>
    <submittedName>
        <fullName evidence="1">Uncharacterized protein</fullName>
    </submittedName>
</protein>
<accession>A0ABY0AIY3</accession>
<evidence type="ECO:0000313" key="1">
    <source>
        <dbReference type="EMBL" id="RTI08112.1"/>
    </source>
</evidence>
<comment type="caution">
    <text evidence="1">The sequence shown here is derived from an EMBL/GenBank/DDBJ whole genome shotgun (WGS) entry which is preliminary data.</text>
</comment>
<keyword evidence="2" id="KW-1185">Reference proteome</keyword>
<proteinExistence type="predicted"/>
<sequence length="580" mass="61652">MPMEYRYLTAPWTPQDLIGAINEMAPSMGWTSISDGSQRGMWPGAFSSKSDPTPNAQDFMTTDKARNRFLYTSGGIVYAVPVSNGVPGNSVQVLSGLPSTMWMPAVVGNTLYLARYGSTDFLTVPIAQDGSLGTPTAPGVPAPGVFYHLVAVGDRLFALAYDYYQIYEARLDSAGVVLKWVAVANLGQASPSSVPTLLTDGSALLYMEPKSTGGARLWILPLTPTGIGTPSLRGSLSDSGYRTNNKAPYGGDRGLIFSPYLSGSSYVTLIRVDASGGVGQVERYSAPTPGGNAGAGAGAMMGRLFVLKYGGTLYYVNLEDTAPGTVLHAPGDVGREKFLYLRGTMGGLEAYIAEDWDPTNDTSTNLIQIAGPSLNTGVDLILTMAGMPTHLALLFRQGSTLPTPVFVCEVDPHLQPDGSLLYPADDGSWPLWGGVKAWDTAANGAQAMFFHTIRGPIQGEWIVMGDALGATGYPLIATAFLPAHPRAFGGPDPLTPYAKRGRLYQRESSGAYPSPTERGLERGYLGAGDTVLFAYDTGGAVGDTVELPTGRYVIVYRGRTYTRYDLLAKVDESTEPTEAM</sequence>
<organism evidence="1 2">
    <name type="scientific">Thermus scotoductus</name>
    <dbReference type="NCBI Taxonomy" id="37636"/>
    <lineage>
        <taxon>Bacteria</taxon>
        <taxon>Thermotogati</taxon>
        <taxon>Deinococcota</taxon>
        <taxon>Deinococci</taxon>
        <taxon>Thermales</taxon>
        <taxon>Thermaceae</taxon>
        <taxon>Thermus</taxon>
    </lineage>
</organism>
<name>A0ABY0AIY3_THESC</name>
<dbReference type="EMBL" id="PEML01000114">
    <property type="protein sequence ID" value="RTI08112.1"/>
    <property type="molecule type" value="Genomic_DNA"/>
</dbReference>
<dbReference type="Proteomes" id="UP000287962">
    <property type="component" value="Unassembled WGS sequence"/>
</dbReference>
<dbReference type="RefSeq" id="WP_126210150.1">
    <property type="nucleotide sequence ID" value="NZ_PELS01000105.1"/>
</dbReference>
<gene>
    <name evidence="1" type="ORF">CSW25_04965</name>
</gene>
<evidence type="ECO:0000313" key="2">
    <source>
        <dbReference type="Proteomes" id="UP000287962"/>
    </source>
</evidence>
<reference evidence="1 2" key="1">
    <citation type="journal article" date="2019" name="Extremophiles">
        <title>Biogeography of thermophiles and predominance of Thermus scotoductus in domestic water heaters.</title>
        <authorList>
            <person name="Wilpiszeski R.L."/>
            <person name="Zhang Z."/>
            <person name="House C.H."/>
        </authorList>
    </citation>
    <scope>NUCLEOTIDE SEQUENCE [LARGE SCALE GENOMIC DNA]</scope>
    <source>
        <strain evidence="1 2">12_S12</strain>
    </source>
</reference>